<feature type="transmembrane region" description="Helical" evidence="3">
    <location>
        <begin position="26"/>
        <end position="44"/>
    </location>
</feature>
<sequence length="179" mass="19661">MTLLTIYRLAAAPIAAGMALAGHRDAFFILVIVSLITDLIDGPLARRLGQVTELGAKLDTIADSCTVIAGIFGLYLLDRAVFRPELPALYVFLVSYAAAALACLVKFRALPAYHLYTSKLAAFWSGVFFIWLYAFGYSPAFFVSLLALGVLANVESLLSTWRLKRFQTDIGSLFRIRDT</sequence>
<dbReference type="GO" id="GO:0016020">
    <property type="term" value="C:membrane"/>
    <property type="evidence" value="ECO:0007669"/>
    <property type="project" value="InterPro"/>
</dbReference>
<keyword evidence="1 2" id="KW-0808">Transferase</keyword>
<reference evidence="4 5" key="1">
    <citation type="submission" date="2014-10" db="EMBL/GenBank/DDBJ databases">
        <title>Genome sequence of Novosphingobium malaysiense MUSC 273(T).</title>
        <authorList>
            <person name="Lee L.-H."/>
        </authorList>
    </citation>
    <scope>NUCLEOTIDE SEQUENCE [LARGE SCALE GENOMIC DNA]</scope>
    <source>
        <strain evidence="4 5">MUSC 273</strain>
    </source>
</reference>
<dbReference type="RefSeq" id="WP_039278508.1">
    <property type="nucleotide sequence ID" value="NZ_JTDI01000001.1"/>
</dbReference>
<comment type="similarity">
    <text evidence="2">Belongs to the CDP-alcohol phosphatidyltransferase class-I family.</text>
</comment>
<name>A0A0B1ZVD6_9SPHN</name>
<dbReference type="GO" id="GO:0008654">
    <property type="term" value="P:phospholipid biosynthetic process"/>
    <property type="evidence" value="ECO:0007669"/>
    <property type="project" value="InterPro"/>
</dbReference>
<protein>
    <recommendedName>
        <fullName evidence="6">CDP-alcohol phosphatidyltransferase</fullName>
    </recommendedName>
</protein>
<evidence type="ECO:0000256" key="2">
    <source>
        <dbReference type="RuleBase" id="RU003750"/>
    </source>
</evidence>
<gene>
    <name evidence="4" type="ORF">LK12_01640</name>
</gene>
<dbReference type="EMBL" id="JTDI01000001">
    <property type="protein sequence ID" value="KHK93087.1"/>
    <property type="molecule type" value="Genomic_DNA"/>
</dbReference>
<dbReference type="PROSITE" id="PS00379">
    <property type="entry name" value="CDP_ALCOHOL_P_TRANSF"/>
    <property type="match status" value="1"/>
</dbReference>
<accession>A0A0B1ZVD6</accession>
<dbReference type="Gene3D" id="1.20.120.1760">
    <property type="match status" value="1"/>
</dbReference>
<evidence type="ECO:0008006" key="6">
    <source>
        <dbReference type="Google" id="ProtNLM"/>
    </source>
</evidence>
<keyword evidence="3" id="KW-1133">Transmembrane helix</keyword>
<dbReference type="Pfam" id="PF01066">
    <property type="entry name" value="CDP-OH_P_transf"/>
    <property type="match status" value="1"/>
</dbReference>
<evidence type="ECO:0000313" key="5">
    <source>
        <dbReference type="Proteomes" id="UP000031057"/>
    </source>
</evidence>
<feature type="transmembrane region" description="Helical" evidence="3">
    <location>
        <begin position="56"/>
        <end position="77"/>
    </location>
</feature>
<keyword evidence="3" id="KW-0472">Membrane</keyword>
<evidence type="ECO:0000256" key="3">
    <source>
        <dbReference type="SAM" id="Phobius"/>
    </source>
</evidence>
<dbReference type="AlphaFoldDB" id="A0A0B1ZVD6"/>
<dbReference type="InterPro" id="IPR000462">
    <property type="entry name" value="CDP-OH_P_trans"/>
</dbReference>
<dbReference type="GO" id="GO:0016780">
    <property type="term" value="F:phosphotransferase activity, for other substituted phosphate groups"/>
    <property type="evidence" value="ECO:0007669"/>
    <property type="project" value="InterPro"/>
</dbReference>
<keyword evidence="5" id="KW-1185">Reference proteome</keyword>
<dbReference type="OrthoDB" id="9796672at2"/>
<dbReference type="InterPro" id="IPR048254">
    <property type="entry name" value="CDP_ALCOHOL_P_TRANSF_CS"/>
</dbReference>
<dbReference type="STRING" id="1348853.LK12_01640"/>
<organism evidence="4 5">
    <name type="scientific">Novosphingobium malaysiense</name>
    <dbReference type="NCBI Taxonomy" id="1348853"/>
    <lineage>
        <taxon>Bacteria</taxon>
        <taxon>Pseudomonadati</taxon>
        <taxon>Pseudomonadota</taxon>
        <taxon>Alphaproteobacteria</taxon>
        <taxon>Sphingomonadales</taxon>
        <taxon>Sphingomonadaceae</taxon>
        <taxon>Novosphingobium</taxon>
    </lineage>
</organism>
<evidence type="ECO:0000313" key="4">
    <source>
        <dbReference type="EMBL" id="KHK93087.1"/>
    </source>
</evidence>
<proteinExistence type="inferred from homology"/>
<feature type="transmembrane region" description="Helical" evidence="3">
    <location>
        <begin position="89"/>
        <end position="109"/>
    </location>
</feature>
<dbReference type="Proteomes" id="UP000031057">
    <property type="component" value="Unassembled WGS sequence"/>
</dbReference>
<comment type="caution">
    <text evidence="4">The sequence shown here is derived from an EMBL/GenBank/DDBJ whole genome shotgun (WGS) entry which is preliminary data.</text>
</comment>
<keyword evidence="3" id="KW-0812">Transmembrane</keyword>
<dbReference type="InterPro" id="IPR043130">
    <property type="entry name" value="CDP-OH_PTrfase_TM_dom"/>
</dbReference>
<evidence type="ECO:0000256" key="1">
    <source>
        <dbReference type="ARBA" id="ARBA00022679"/>
    </source>
</evidence>